<accession>A0AAD6TAF3</accession>
<dbReference type="Proteomes" id="UP001218188">
    <property type="component" value="Unassembled WGS sequence"/>
</dbReference>
<dbReference type="AlphaFoldDB" id="A0AAD6TAF3"/>
<organism evidence="2 3">
    <name type="scientific">Mycena alexandri</name>
    <dbReference type="NCBI Taxonomy" id="1745969"/>
    <lineage>
        <taxon>Eukaryota</taxon>
        <taxon>Fungi</taxon>
        <taxon>Dikarya</taxon>
        <taxon>Basidiomycota</taxon>
        <taxon>Agaricomycotina</taxon>
        <taxon>Agaricomycetes</taxon>
        <taxon>Agaricomycetidae</taxon>
        <taxon>Agaricales</taxon>
        <taxon>Marasmiineae</taxon>
        <taxon>Mycenaceae</taxon>
        <taxon>Mycena</taxon>
    </lineage>
</organism>
<proteinExistence type="predicted"/>
<gene>
    <name evidence="2" type="ORF">C8F04DRAFT_1083004</name>
</gene>
<sequence>MWDMTQNIYTFKWRVTHAMLAWLSALSADATAAQVLLGGGAGQSDEILAMRLTNATMLSIRKELIECGRAYSQK</sequence>
<protein>
    <submittedName>
        <fullName evidence="2">Uncharacterized protein</fullName>
    </submittedName>
</protein>
<comment type="caution">
    <text evidence="2">The sequence shown here is derived from an EMBL/GenBank/DDBJ whole genome shotgun (WGS) entry which is preliminary data.</text>
</comment>
<feature type="chain" id="PRO_5042134413" evidence="1">
    <location>
        <begin position="33"/>
        <end position="74"/>
    </location>
</feature>
<feature type="signal peptide" evidence="1">
    <location>
        <begin position="1"/>
        <end position="32"/>
    </location>
</feature>
<evidence type="ECO:0000313" key="3">
    <source>
        <dbReference type="Proteomes" id="UP001218188"/>
    </source>
</evidence>
<reference evidence="2" key="1">
    <citation type="submission" date="2023-03" db="EMBL/GenBank/DDBJ databases">
        <title>Massive genome expansion in bonnet fungi (Mycena s.s.) driven by repeated elements and novel gene families across ecological guilds.</title>
        <authorList>
            <consortium name="Lawrence Berkeley National Laboratory"/>
            <person name="Harder C.B."/>
            <person name="Miyauchi S."/>
            <person name="Viragh M."/>
            <person name="Kuo A."/>
            <person name="Thoen E."/>
            <person name="Andreopoulos B."/>
            <person name="Lu D."/>
            <person name="Skrede I."/>
            <person name="Drula E."/>
            <person name="Henrissat B."/>
            <person name="Morin E."/>
            <person name="Kohler A."/>
            <person name="Barry K."/>
            <person name="LaButti K."/>
            <person name="Morin E."/>
            <person name="Salamov A."/>
            <person name="Lipzen A."/>
            <person name="Mereny Z."/>
            <person name="Hegedus B."/>
            <person name="Baldrian P."/>
            <person name="Stursova M."/>
            <person name="Weitz H."/>
            <person name="Taylor A."/>
            <person name="Grigoriev I.V."/>
            <person name="Nagy L.G."/>
            <person name="Martin F."/>
            <person name="Kauserud H."/>
        </authorList>
    </citation>
    <scope>NUCLEOTIDE SEQUENCE</scope>
    <source>
        <strain evidence="2">CBHHK200</strain>
    </source>
</reference>
<keyword evidence="3" id="KW-1185">Reference proteome</keyword>
<keyword evidence="1" id="KW-0732">Signal</keyword>
<evidence type="ECO:0000256" key="1">
    <source>
        <dbReference type="SAM" id="SignalP"/>
    </source>
</evidence>
<evidence type="ECO:0000313" key="2">
    <source>
        <dbReference type="EMBL" id="KAJ7040272.1"/>
    </source>
</evidence>
<dbReference type="EMBL" id="JARJCM010000022">
    <property type="protein sequence ID" value="KAJ7040272.1"/>
    <property type="molecule type" value="Genomic_DNA"/>
</dbReference>
<name>A0AAD6TAF3_9AGAR</name>